<accession>A0ABP4CC64</accession>
<dbReference type="EMBL" id="BAAAHH010000038">
    <property type="protein sequence ID" value="GAA0965516.1"/>
    <property type="molecule type" value="Genomic_DNA"/>
</dbReference>
<protein>
    <submittedName>
        <fullName evidence="1">Uncharacterized protein</fullName>
    </submittedName>
</protein>
<reference evidence="2" key="1">
    <citation type="journal article" date="2019" name="Int. J. Syst. Evol. Microbiol.">
        <title>The Global Catalogue of Microorganisms (GCM) 10K type strain sequencing project: providing services to taxonomists for standard genome sequencing and annotation.</title>
        <authorList>
            <consortium name="The Broad Institute Genomics Platform"/>
            <consortium name="The Broad Institute Genome Sequencing Center for Infectious Disease"/>
            <person name="Wu L."/>
            <person name="Ma J."/>
        </authorList>
    </citation>
    <scope>NUCLEOTIDE SEQUENCE [LARGE SCALE GENOMIC DNA]</scope>
    <source>
        <strain evidence="2">JCM 10696</strain>
    </source>
</reference>
<evidence type="ECO:0000313" key="2">
    <source>
        <dbReference type="Proteomes" id="UP001500665"/>
    </source>
</evidence>
<evidence type="ECO:0000313" key="1">
    <source>
        <dbReference type="EMBL" id="GAA0965516.1"/>
    </source>
</evidence>
<gene>
    <name evidence="1" type="ORF">GCM10009550_65890</name>
</gene>
<name>A0ABP4CC64_9ACTN</name>
<keyword evidence="2" id="KW-1185">Reference proteome</keyword>
<comment type="caution">
    <text evidence="1">The sequence shown here is derived from an EMBL/GenBank/DDBJ whole genome shotgun (WGS) entry which is preliminary data.</text>
</comment>
<dbReference type="Proteomes" id="UP001500665">
    <property type="component" value="Unassembled WGS sequence"/>
</dbReference>
<sequence>MPDPVLTYVATVDSSSGVRGAGTRQLTASDEPPLAKKCRFGWTSAGPPAHGLRLADTGERWLVLDGAQRLAAPRAFTDRHLVYFPAHEGGRFGDLKPTVRTRLLETQVRLTVLRAGVPGEVVCDVCRRINHGQDKEILAMTCGSGAVHGWPPRRGGP</sequence>
<proteinExistence type="predicted"/>
<organism evidence="1 2">
    <name type="scientific">Actinocorallia libanotica</name>
    <dbReference type="NCBI Taxonomy" id="46162"/>
    <lineage>
        <taxon>Bacteria</taxon>
        <taxon>Bacillati</taxon>
        <taxon>Actinomycetota</taxon>
        <taxon>Actinomycetes</taxon>
        <taxon>Streptosporangiales</taxon>
        <taxon>Thermomonosporaceae</taxon>
        <taxon>Actinocorallia</taxon>
    </lineage>
</organism>